<dbReference type="Gene3D" id="3.30.420.40">
    <property type="match status" value="2"/>
</dbReference>
<dbReference type="GO" id="GO:0097175">
    <property type="term" value="P:1,6-anhydro-N-acetyl-beta-muramic acid catabolic process"/>
    <property type="evidence" value="ECO:0007669"/>
    <property type="project" value="UniProtKB-UniRule"/>
</dbReference>
<comment type="catalytic activity">
    <reaction evidence="2">
        <text>1,6-anhydro-N-acetyl-beta-muramate + ATP + H2O = N-acetyl-D-muramate 6-phosphate + ADP + H(+)</text>
        <dbReference type="Rhea" id="RHEA:24952"/>
        <dbReference type="ChEBI" id="CHEBI:15377"/>
        <dbReference type="ChEBI" id="CHEBI:15378"/>
        <dbReference type="ChEBI" id="CHEBI:30616"/>
        <dbReference type="ChEBI" id="CHEBI:58690"/>
        <dbReference type="ChEBI" id="CHEBI:58722"/>
        <dbReference type="ChEBI" id="CHEBI:456216"/>
        <dbReference type="EC" id="2.7.1.170"/>
    </reaction>
</comment>
<keyword evidence="2" id="KW-0808">Transferase</keyword>
<sequence length="359" mass="38699">MKLVLGLMSGTSLDGIDVALIRTDGDKVGELLGFQTYPYDEEFRGNVQASFGRKDNFGDLEEQVTQRHIQAVERFLQAEGFARSDIDLIGFHGQTVFHDPTAGLTVQLGNGADMARSVGIDVVNDLRSADVLAGGQGAPLVPVFHRALVQQSNLKGPIAILNLGGVGNVTWIGRDGELLAFDTGPGNALIDDWIKRHTGQPYDEDGIIAARGDIHDDCVNTFIRHSYFQRPAPKSLDRDEFKSFAFDLVDDLSVEDGAATLAAFSVASVIKAQDEFPDWPDRWIVCGGGRLNKSLMSAFRAYLYADVRTAEDVGWNGDAIEAQAFAYLAARSAEGLAITFPGTTGVAKPISGGALHKAR</sequence>
<protein>
    <recommendedName>
        <fullName evidence="2">Anhydro-N-acetylmuramic acid kinase</fullName>
        <ecNumber evidence="2">2.7.1.170</ecNumber>
    </recommendedName>
    <alternativeName>
        <fullName evidence="2">AnhMurNAc kinase</fullName>
    </alternativeName>
</protein>
<keyword evidence="2" id="KW-0067">ATP-binding</keyword>
<accession>A0A917C5Z8</accession>
<reference evidence="3" key="2">
    <citation type="submission" date="2020-09" db="EMBL/GenBank/DDBJ databases">
        <authorList>
            <person name="Sun Q."/>
            <person name="Zhou Y."/>
        </authorList>
    </citation>
    <scope>NUCLEOTIDE SEQUENCE</scope>
    <source>
        <strain evidence="3">CGMCC 1.15254</strain>
    </source>
</reference>
<evidence type="ECO:0000313" key="3">
    <source>
        <dbReference type="EMBL" id="GGF73763.1"/>
    </source>
</evidence>
<keyword evidence="2" id="KW-0547">Nucleotide-binding</keyword>
<dbReference type="SUPFAM" id="SSF53067">
    <property type="entry name" value="Actin-like ATPase domain"/>
    <property type="match status" value="1"/>
</dbReference>
<dbReference type="NCBIfam" id="NF007141">
    <property type="entry name" value="PRK09585.1-5"/>
    <property type="match status" value="1"/>
</dbReference>
<dbReference type="EC" id="2.7.1.170" evidence="2"/>
<gene>
    <name evidence="2 3" type="primary">anmK</name>
    <name evidence="3" type="ORF">GCM10011332_29800</name>
</gene>
<evidence type="ECO:0000313" key="4">
    <source>
        <dbReference type="Proteomes" id="UP000632498"/>
    </source>
</evidence>
<keyword evidence="2 3" id="KW-0418">Kinase</keyword>
<dbReference type="RefSeq" id="WP_268233815.1">
    <property type="nucleotide sequence ID" value="NZ_BMHV01000029.1"/>
</dbReference>
<comment type="caution">
    <text evidence="3">The sequence shown here is derived from an EMBL/GenBank/DDBJ whole genome shotgun (WGS) entry which is preliminary data.</text>
</comment>
<dbReference type="HAMAP" id="MF_01270">
    <property type="entry name" value="AnhMurNAc_kinase"/>
    <property type="match status" value="1"/>
</dbReference>
<comment type="function">
    <text evidence="2">Catalyzes the specific phosphorylation of 1,6-anhydro-N-acetylmuramic acid (anhMurNAc) with the simultaneous cleavage of the 1,6-anhydro ring, generating MurNAc-6-P. Is required for the utilization of anhMurNAc either imported from the medium or derived from its own cell wall murein, and thus plays a role in cell wall recycling.</text>
</comment>
<reference evidence="3" key="1">
    <citation type="journal article" date="2014" name="Int. J. Syst. Evol. Microbiol.">
        <title>Complete genome sequence of Corynebacterium casei LMG S-19264T (=DSM 44701T), isolated from a smear-ripened cheese.</title>
        <authorList>
            <consortium name="US DOE Joint Genome Institute (JGI-PGF)"/>
            <person name="Walter F."/>
            <person name="Albersmeier A."/>
            <person name="Kalinowski J."/>
            <person name="Ruckert C."/>
        </authorList>
    </citation>
    <scope>NUCLEOTIDE SEQUENCE</scope>
    <source>
        <strain evidence="3">CGMCC 1.15254</strain>
    </source>
</reference>
<dbReference type="Pfam" id="PF03702">
    <property type="entry name" value="AnmK"/>
    <property type="match status" value="1"/>
</dbReference>
<dbReference type="PANTHER" id="PTHR30605:SF0">
    <property type="entry name" value="ANHYDRO-N-ACETYLMURAMIC ACID KINASE"/>
    <property type="match status" value="1"/>
</dbReference>
<comment type="pathway">
    <text evidence="2">Amino-sugar metabolism; 1,6-anhydro-N-acetylmuramate degradation.</text>
</comment>
<proteinExistence type="inferred from homology"/>
<dbReference type="GO" id="GO:0016773">
    <property type="term" value="F:phosphotransferase activity, alcohol group as acceptor"/>
    <property type="evidence" value="ECO:0007669"/>
    <property type="project" value="UniProtKB-UniRule"/>
</dbReference>
<comment type="similarity">
    <text evidence="2">Belongs to the anhydro-N-acetylmuramic acid kinase family.</text>
</comment>
<keyword evidence="4" id="KW-1185">Reference proteome</keyword>
<dbReference type="GO" id="GO:0006040">
    <property type="term" value="P:amino sugar metabolic process"/>
    <property type="evidence" value="ECO:0007669"/>
    <property type="project" value="InterPro"/>
</dbReference>
<dbReference type="EMBL" id="BMHV01000029">
    <property type="protein sequence ID" value="GGF73763.1"/>
    <property type="molecule type" value="Genomic_DNA"/>
</dbReference>
<name>A0A917C5Z8_9PROT</name>
<keyword evidence="1 2" id="KW-0119">Carbohydrate metabolism</keyword>
<dbReference type="InterPro" id="IPR043129">
    <property type="entry name" value="ATPase_NBD"/>
</dbReference>
<evidence type="ECO:0000256" key="1">
    <source>
        <dbReference type="ARBA" id="ARBA00023277"/>
    </source>
</evidence>
<dbReference type="InterPro" id="IPR005338">
    <property type="entry name" value="Anhydro_N_Ac-Mur_kinase"/>
</dbReference>
<comment type="pathway">
    <text evidence="2">Cell wall biogenesis; peptidoglycan recycling.</text>
</comment>
<dbReference type="PANTHER" id="PTHR30605">
    <property type="entry name" value="ANHYDRO-N-ACETYLMURAMIC ACID KINASE"/>
    <property type="match status" value="1"/>
</dbReference>
<dbReference type="AlphaFoldDB" id="A0A917C5Z8"/>
<dbReference type="GO" id="GO:0009254">
    <property type="term" value="P:peptidoglycan turnover"/>
    <property type="evidence" value="ECO:0007669"/>
    <property type="project" value="UniProtKB-UniRule"/>
</dbReference>
<organism evidence="3 4">
    <name type="scientific">Terasakiella brassicae</name>
    <dbReference type="NCBI Taxonomy" id="1634917"/>
    <lineage>
        <taxon>Bacteria</taxon>
        <taxon>Pseudomonadati</taxon>
        <taxon>Pseudomonadota</taxon>
        <taxon>Alphaproteobacteria</taxon>
        <taxon>Rhodospirillales</taxon>
        <taxon>Terasakiellaceae</taxon>
        <taxon>Terasakiella</taxon>
    </lineage>
</organism>
<evidence type="ECO:0000256" key="2">
    <source>
        <dbReference type="HAMAP-Rule" id="MF_01270"/>
    </source>
</evidence>
<dbReference type="GO" id="GO:0005524">
    <property type="term" value="F:ATP binding"/>
    <property type="evidence" value="ECO:0007669"/>
    <property type="project" value="UniProtKB-UniRule"/>
</dbReference>
<feature type="binding site" evidence="2">
    <location>
        <begin position="10"/>
        <end position="17"/>
    </location>
    <ligand>
        <name>ATP</name>
        <dbReference type="ChEBI" id="CHEBI:30616"/>
    </ligand>
</feature>
<dbReference type="GO" id="GO:0016301">
    <property type="term" value="F:kinase activity"/>
    <property type="evidence" value="ECO:0007669"/>
    <property type="project" value="UniProtKB-KW"/>
</dbReference>
<dbReference type="Proteomes" id="UP000632498">
    <property type="component" value="Unassembled WGS sequence"/>
</dbReference>